<dbReference type="PANTHER" id="PTHR10758">
    <property type="entry name" value="26S PROTEASOME NON-ATPASE REGULATORY SUBUNIT 3/COP9 SIGNALOSOME COMPLEX SUBUNIT 3"/>
    <property type="match status" value="1"/>
</dbReference>
<comment type="caution">
    <text evidence="3">The sequence shown here is derived from an EMBL/GenBank/DDBJ whole genome shotgun (WGS) entry which is preliminary data.</text>
</comment>
<name>A0AA88RJW5_9ASTE</name>
<keyword evidence="4" id="KW-1185">Reference proteome</keyword>
<feature type="signal peptide" evidence="1">
    <location>
        <begin position="1"/>
        <end position="20"/>
    </location>
</feature>
<evidence type="ECO:0000256" key="1">
    <source>
        <dbReference type="SAM" id="SignalP"/>
    </source>
</evidence>
<dbReference type="InterPro" id="IPR057985">
    <property type="entry name" value="TPR_PSMD3_N"/>
</dbReference>
<dbReference type="PANTHER" id="PTHR10758:SF2">
    <property type="entry name" value="26S PROTEASOME NON-ATPASE REGULATORY SUBUNIT 3"/>
    <property type="match status" value="1"/>
</dbReference>
<organism evidence="3 4">
    <name type="scientific">Escallonia rubra</name>
    <dbReference type="NCBI Taxonomy" id="112253"/>
    <lineage>
        <taxon>Eukaryota</taxon>
        <taxon>Viridiplantae</taxon>
        <taxon>Streptophyta</taxon>
        <taxon>Embryophyta</taxon>
        <taxon>Tracheophyta</taxon>
        <taxon>Spermatophyta</taxon>
        <taxon>Magnoliopsida</taxon>
        <taxon>eudicotyledons</taxon>
        <taxon>Gunneridae</taxon>
        <taxon>Pentapetalae</taxon>
        <taxon>asterids</taxon>
        <taxon>campanulids</taxon>
        <taxon>Escalloniales</taxon>
        <taxon>Escalloniaceae</taxon>
        <taxon>Escallonia</taxon>
    </lineage>
</organism>
<evidence type="ECO:0000313" key="4">
    <source>
        <dbReference type="Proteomes" id="UP001187471"/>
    </source>
</evidence>
<evidence type="ECO:0000313" key="3">
    <source>
        <dbReference type="EMBL" id="KAK2991218.1"/>
    </source>
</evidence>
<dbReference type="InterPro" id="IPR050756">
    <property type="entry name" value="CSN3"/>
</dbReference>
<dbReference type="AlphaFoldDB" id="A0AA88RJW5"/>
<dbReference type="PROSITE" id="PS50250">
    <property type="entry name" value="PCI"/>
    <property type="match status" value="1"/>
</dbReference>
<dbReference type="Pfam" id="PF25573">
    <property type="entry name" value="TPR_PSMD3_N"/>
    <property type="match status" value="1"/>
</dbReference>
<dbReference type="SMART" id="SM00753">
    <property type="entry name" value="PAM"/>
    <property type="match status" value="1"/>
</dbReference>
<dbReference type="Pfam" id="PF01399">
    <property type="entry name" value="PCI"/>
    <property type="match status" value="1"/>
</dbReference>
<dbReference type="InterPro" id="IPR000717">
    <property type="entry name" value="PCI_dom"/>
</dbReference>
<reference evidence="3" key="1">
    <citation type="submission" date="2022-12" db="EMBL/GenBank/DDBJ databases">
        <title>Draft genome assemblies for two species of Escallonia (Escalloniales).</title>
        <authorList>
            <person name="Chanderbali A."/>
            <person name="Dervinis C."/>
            <person name="Anghel I."/>
            <person name="Soltis D."/>
            <person name="Soltis P."/>
            <person name="Zapata F."/>
        </authorList>
    </citation>
    <scope>NUCLEOTIDE SEQUENCE</scope>
    <source>
        <strain evidence="3">UCBG92.1500</strain>
        <tissue evidence="3">Leaf</tissue>
    </source>
</reference>
<keyword evidence="1" id="KW-0732">Signal</keyword>
<sequence length="245" mass="27634">MVLAVLKFLLPSASLTEVRTEAFSLCNSSLIEEKVINLLAKLYQFAVQPGFPSYVQGVVINNNEDGILYNSEDMYFFCRDLFNLGKIRTIQLEYTDAKKSIIQAAWKAPVAALRFWVQCNKWVVIVRLLLREIPERTILQKGMEKASRPCFELTNATNQGVRIGDLELFRSVAEKFSGTFASNRTHNLIVRLRHNLIRIGLRNISISYSRTSLPDVPKLRLDSLNPAADAESIISKAIRDGAIDA</sequence>
<proteinExistence type="predicted"/>
<gene>
    <name evidence="3" type="ORF">RJ640_011211</name>
</gene>
<dbReference type="GO" id="GO:0006511">
    <property type="term" value="P:ubiquitin-dependent protein catabolic process"/>
    <property type="evidence" value="ECO:0007669"/>
    <property type="project" value="TreeGrafter"/>
</dbReference>
<dbReference type="GO" id="GO:0008541">
    <property type="term" value="C:proteasome regulatory particle, lid subcomplex"/>
    <property type="evidence" value="ECO:0007669"/>
    <property type="project" value="TreeGrafter"/>
</dbReference>
<accession>A0AA88RJW5</accession>
<feature type="chain" id="PRO_5041672129" description="PCI domain-containing protein" evidence="1">
    <location>
        <begin position="21"/>
        <end position="245"/>
    </location>
</feature>
<evidence type="ECO:0000259" key="2">
    <source>
        <dbReference type="PROSITE" id="PS50250"/>
    </source>
</evidence>
<protein>
    <recommendedName>
        <fullName evidence="2">PCI domain-containing protein</fullName>
    </recommendedName>
</protein>
<feature type="domain" description="PCI" evidence="2">
    <location>
        <begin position="78"/>
        <end position="245"/>
    </location>
</feature>
<dbReference type="EMBL" id="JAVXUO010000552">
    <property type="protein sequence ID" value="KAK2991218.1"/>
    <property type="molecule type" value="Genomic_DNA"/>
</dbReference>
<dbReference type="Proteomes" id="UP001187471">
    <property type="component" value="Unassembled WGS sequence"/>
</dbReference>